<evidence type="ECO:0000313" key="10">
    <source>
        <dbReference type="EMBL" id="TWW63377.1"/>
    </source>
</evidence>
<dbReference type="GO" id="GO:0046872">
    <property type="term" value="F:metal ion binding"/>
    <property type="evidence" value="ECO:0007669"/>
    <property type="project" value="UniProtKB-KW"/>
</dbReference>
<evidence type="ECO:0000256" key="7">
    <source>
        <dbReference type="RuleBase" id="RU366077"/>
    </source>
</evidence>
<keyword evidence="9" id="KW-1133">Transmembrane helix</keyword>
<reference evidence="10 11" key="1">
    <citation type="submission" date="2019-04" db="EMBL/GenBank/DDBJ databases">
        <title>Chromosome genome assembly for Takifugu flavidus.</title>
        <authorList>
            <person name="Xiao S."/>
        </authorList>
    </citation>
    <scope>NUCLEOTIDE SEQUENCE [LARGE SCALE GENOMIC DNA]</scope>
    <source>
        <strain evidence="10">HTHZ2018</strain>
        <tissue evidence="10">Muscle</tissue>
    </source>
</reference>
<protein>
    <recommendedName>
        <fullName evidence="7">Leishmanolysin-like peptidase</fullName>
        <ecNumber evidence="7">3.4.24.-</ecNumber>
    </recommendedName>
</protein>
<name>A0A5C6NCM1_9TELE</name>
<evidence type="ECO:0000256" key="4">
    <source>
        <dbReference type="ARBA" id="ARBA00022801"/>
    </source>
</evidence>
<feature type="transmembrane region" description="Helical" evidence="9">
    <location>
        <begin position="548"/>
        <end position="569"/>
    </location>
</feature>
<keyword evidence="9" id="KW-0472">Membrane</keyword>
<feature type="chain" id="PRO_5023969578" description="Leishmanolysin-like peptidase" evidence="7">
    <location>
        <begin position="24"/>
        <end position="590"/>
    </location>
</feature>
<dbReference type="GO" id="GO:0007155">
    <property type="term" value="P:cell adhesion"/>
    <property type="evidence" value="ECO:0007669"/>
    <property type="project" value="InterPro"/>
</dbReference>
<dbReference type="Pfam" id="PF01457">
    <property type="entry name" value="Peptidase_M8"/>
    <property type="match status" value="1"/>
</dbReference>
<dbReference type="Proteomes" id="UP000324091">
    <property type="component" value="Chromosome 3"/>
</dbReference>
<sequence>MSPSPLWPVVLAAAAALQFPAVPQTCISDEVQAGTRVVRTEARGPTGPWWREASPGHRRAGQKMETTPQPIRIRGWISRESSGLSEAERRVVEAAVGEAVGRVSGFLSVDRGPAPLLLNRDAHKYCKFVWRNSSSANYNRCARANTSYRRETCLDVTVSPGPEVVASRDPSDPCHHQIPDDHLAGCSVYPEAESPRRTELRPDGAGVPDADFLLYLHIKSTDKCRAEANVLAYAVHCQTGNRGRPVAGVVVICKDRLAGGTYSHQSTVQAHLVSTDPELGAPLENLVNLPTLGLPMSRMHPALMFSVLPCQGAAPGRASSHWESRVLRGSIMAPVLGDPVTVRIDPVTLAALQDTGWYTVDLSRAQSLVWGSGKHFHLGFCLPGESGFSLVGCKTWRDSSLHGLDLPIRGGQIQSSRVKFKPGFTSYQAGNAFTRVNVGKRKTVKTPQTQTVWLNSTVEGRCYRHRCTGPNRYQVQVFGSGWVDCPAGGAIQVAARHEWTVTMAPFSAPMEDCASAQPRPLPLKPLPRFPPPSQGSPPSYDGTGPHPGAAAAAALCVAAAVVVLAAAAFSRKWISCGVRIHSPPGDPADV</sequence>
<comment type="cofactor">
    <cofactor evidence="7">
        <name>Zn(2+)</name>
        <dbReference type="ChEBI" id="CHEBI:29105"/>
    </cofactor>
    <text evidence="7">Binds 1 zinc ion per subunit.</text>
</comment>
<comment type="caution">
    <text evidence="10">The sequence shown here is derived from an EMBL/GenBank/DDBJ whole genome shotgun (WGS) entry which is preliminary data.</text>
</comment>
<accession>A0A5C6NCM1</accession>
<evidence type="ECO:0000256" key="3">
    <source>
        <dbReference type="ARBA" id="ARBA00022723"/>
    </source>
</evidence>
<gene>
    <name evidence="10" type="ORF">D4764_03G0003850</name>
</gene>
<organism evidence="10 11">
    <name type="scientific">Takifugu flavidus</name>
    <name type="common">sansaifugu</name>
    <dbReference type="NCBI Taxonomy" id="433684"/>
    <lineage>
        <taxon>Eukaryota</taxon>
        <taxon>Metazoa</taxon>
        <taxon>Chordata</taxon>
        <taxon>Craniata</taxon>
        <taxon>Vertebrata</taxon>
        <taxon>Euteleostomi</taxon>
        <taxon>Actinopterygii</taxon>
        <taxon>Neopterygii</taxon>
        <taxon>Teleostei</taxon>
        <taxon>Neoteleostei</taxon>
        <taxon>Acanthomorphata</taxon>
        <taxon>Eupercaria</taxon>
        <taxon>Tetraodontiformes</taxon>
        <taxon>Tetradontoidea</taxon>
        <taxon>Tetraodontidae</taxon>
        <taxon>Takifugu</taxon>
    </lineage>
</organism>
<dbReference type="PANTHER" id="PTHR10942:SF6">
    <property type="entry name" value="CILIATED LEFT-RIGHT ORGANIZER METALLOPEPTIDASE"/>
    <property type="match status" value="1"/>
</dbReference>
<keyword evidence="9" id="KW-0812">Transmembrane</keyword>
<dbReference type="GO" id="GO:0016020">
    <property type="term" value="C:membrane"/>
    <property type="evidence" value="ECO:0007669"/>
    <property type="project" value="InterPro"/>
</dbReference>
<dbReference type="AlphaFoldDB" id="A0A5C6NCM1"/>
<keyword evidence="2 7" id="KW-0645">Protease</keyword>
<proteinExistence type="inferred from homology"/>
<keyword evidence="6 7" id="KW-0482">Metalloprotease</keyword>
<feature type="signal peptide" evidence="7">
    <location>
        <begin position="1"/>
        <end position="23"/>
    </location>
</feature>
<keyword evidence="5 7" id="KW-0862">Zinc</keyword>
<dbReference type="InterPro" id="IPR001577">
    <property type="entry name" value="Peptidase_M8"/>
</dbReference>
<feature type="region of interest" description="Disordered" evidence="8">
    <location>
        <begin position="512"/>
        <end position="544"/>
    </location>
</feature>
<evidence type="ECO:0000313" key="11">
    <source>
        <dbReference type="Proteomes" id="UP000324091"/>
    </source>
</evidence>
<dbReference type="PANTHER" id="PTHR10942">
    <property type="entry name" value="LEISHMANOLYSIN-LIKE PEPTIDASE"/>
    <property type="match status" value="1"/>
</dbReference>
<feature type="compositionally biased region" description="Pro residues" evidence="8">
    <location>
        <begin position="519"/>
        <end position="535"/>
    </location>
</feature>
<evidence type="ECO:0000256" key="5">
    <source>
        <dbReference type="ARBA" id="ARBA00022833"/>
    </source>
</evidence>
<evidence type="ECO:0000256" key="6">
    <source>
        <dbReference type="ARBA" id="ARBA00023049"/>
    </source>
</evidence>
<evidence type="ECO:0000256" key="9">
    <source>
        <dbReference type="SAM" id="Phobius"/>
    </source>
</evidence>
<keyword evidence="3 7" id="KW-0479">Metal-binding</keyword>
<keyword evidence="4 7" id="KW-0378">Hydrolase</keyword>
<evidence type="ECO:0000256" key="8">
    <source>
        <dbReference type="SAM" id="MobiDB-lite"/>
    </source>
</evidence>
<dbReference type="EC" id="3.4.24.-" evidence="7"/>
<comment type="similarity">
    <text evidence="1 7">Belongs to the peptidase M8 family.</text>
</comment>
<dbReference type="Gene3D" id="3.90.132.10">
    <property type="entry name" value="Leishmanolysin , domain 2"/>
    <property type="match status" value="1"/>
</dbReference>
<evidence type="ECO:0000256" key="1">
    <source>
        <dbReference type="ARBA" id="ARBA00005860"/>
    </source>
</evidence>
<evidence type="ECO:0000256" key="2">
    <source>
        <dbReference type="ARBA" id="ARBA00022670"/>
    </source>
</evidence>
<dbReference type="Gene3D" id="3.10.170.20">
    <property type="match status" value="1"/>
</dbReference>
<dbReference type="GO" id="GO:0005737">
    <property type="term" value="C:cytoplasm"/>
    <property type="evidence" value="ECO:0007669"/>
    <property type="project" value="TreeGrafter"/>
</dbReference>
<dbReference type="SUPFAM" id="SSF55486">
    <property type="entry name" value="Metalloproteases ('zincins'), catalytic domain"/>
    <property type="match status" value="1"/>
</dbReference>
<keyword evidence="11" id="KW-1185">Reference proteome</keyword>
<dbReference type="GO" id="GO:0006508">
    <property type="term" value="P:proteolysis"/>
    <property type="evidence" value="ECO:0007669"/>
    <property type="project" value="UniProtKB-KW"/>
</dbReference>
<keyword evidence="7" id="KW-0732">Signal</keyword>
<dbReference type="EMBL" id="RHFK02000016">
    <property type="protein sequence ID" value="TWW63377.1"/>
    <property type="molecule type" value="Genomic_DNA"/>
</dbReference>
<feature type="region of interest" description="Disordered" evidence="8">
    <location>
        <begin position="42"/>
        <end position="66"/>
    </location>
</feature>
<dbReference type="GO" id="GO:0004222">
    <property type="term" value="F:metalloendopeptidase activity"/>
    <property type="evidence" value="ECO:0007669"/>
    <property type="project" value="UniProtKB-UniRule"/>
</dbReference>